<comment type="caution">
    <text evidence="3">The sequence shown here is derived from an EMBL/GenBank/DDBJ whole genome shotgun (WGS) entry which is preliminary data.</text>
</comment>
<evidence type="ECO:0000313" key="3">
    <source>
        <dbReference type="EMBL" id="TRY71609.1"/>
    </source>
</evidence>
<dbReference type="Gene3D" id="2.30.29.30">
    <property type="entry name" value="Pleckstrin-homology domain (PH domain)/Phosphotyrosine-binding domain (PTB)"/>
    <property type="match status" value="1"/>
</dbReference>
<evidence type="ECO:0000259" key="2">
    <source>
        <dbReference type="PROSITE" id="PS50003"/>
    </source>
</evidence>
<dbReference type="InterPro" id="IPR011993">
    <property type="entry name" value="PH-like_dom_sf"/>
</dbReference>
<organism evidence="3 4">
    <name type="scientific">Tigriopus californicus</name>
    <name type="common">Marine copepod</name>
    <dbReference type="NCBI Taxonomy" id="6832"/>
    <lineage>
        <taxon>Eukaryota</taxon>
        <taxon>Metazoa</taxon>
        <taxon>Ecdysozoa</taxon>
        <taxon>Arthropoda</taxon>
        <taxon>Crustacea</taxon>
        <taxon>Multicrustacea</taxon>
        <taxon>Hexanauplia</taxon>
        <taxon>Copepoda</taxon>
        <taxon>Harpacticoida</taxon>
        <taxon>Harpacticidae</taxon>
        <taxon>Tigriopus</taxon>
    </lineage>
</organism>
<feature type="compositionally biased region" description="Polar residues" evidence="1">
    <location>
        <begin position="651"/>
        <end position="661"/>
    </location>
</feature>
<feature type="region of interest" description="Disordered" evidence="1">
    <location>
        <begin position="296"/>
        <end position="315"/>
    </location>
</feature>
<dbReference type="SMART" id="SM00233">
    <property type="entry name" value="PH"/>
    <property type="match status" value="1"/>
</dbReference>
<dbReference type="Proteomes" id="UP000318571">
    <property type="component" value="Chromosome 7"/>
</dbReference>
<feature type="compositionally biased region" description="Basic and acidic residues" evidence="1">
    <location>
        <begin position="1"/>
        <end position="13"/>
    </location>
</feature>
<dbReference type="SUPFAM" id="SSF50729">
    <property type="entry name" value="PH domain-like"/>
    <property type="match status" value="1"/>
</dbReference>
<evidence type="ECO:0000313" key="4">
    <source>
        <dbReference type="Proteomes" id="UP000318571"/>
    </source>
</evidence>
<dbReference type="EMBL" id="VCGU01000008">
    <property type="protein sequence ID" value="TRY71609.1"/>
    <property type="molecule type" value="Genomic_DNA"/>
</dbReference>
<feature type="compositionally biased region" description="Polar residues" evidence="1">
    <location>
        <begin position="208"/>
        <end position="224"/>
    </location>
</feature>
<sequence length="661" mass="73356">MLASDRSDHRAATRVDPPLQATDGGHNSKLSSKERAGLEIPTHHNHNNASQFKRGEKASLSVRLRKSGERLEHSSAEGKGVSNGKKDLRVPNYRHSGDFSNFLLPSRMSNRSSHVMMDSPTEEEETDDWSFVTFPNGQATVQDVQASVVEDTHSHPTPIRAVTHRVPGLSLSGNPNLEKLFSIGSSSSTSSSSSSSKLMSVASKRQSCDLSNLGGTPGASSSPNRLFAPNPRRLSSDPDSSPFARNLLERDSKRRFLRKKSDQNDISSSTKRCSGEFHFVTKPVQQEKQLLVTDFNGSSEQHNTGKPSAHAENPPVVPQRIVRGGLGRRAATQLNINVKNNTSSYKAALYKSQEHLVKQNLEERCGAELAESTRNLSVRHEVLKRGFLWQQRDKIFSRWKERLFILTQETLKCFKQDTAGSRPSTNDLLYTVKLSDVVDVELLDKRGYLTICVSLEKDGKVFLRKTEGIKEWYKQLAELSQRQRPKKASTPASSSSWMKRQLTDSSGMEHWLQKKKGLLSAFSGSSPDISKAGGAPVKSEITLDQLCDLYDQADSDKTEHDHPKVMTDLDLPDLTRQFDKGFFPRSKFAMEFRSNDSGNHSISTNVSVGSTTSSISKSSSQEDRDEISGAADKGSNYELPLDESPRRRKSSIINGLQVTHV</sequence>
<dbReference type="PROSITE" id="PS50003">
    <property type="entry name" value="PH_DOMAIN"/>
    <property type="match status" value="1"/>
</dbReference>
<proteinExistence type="predicted"/>
<gene>
    <name evidence="3" type="ORF">TCAL_03137</name>
</gene>
<feature type="compositionally biased region" description="Polar residues" evidence="1">
    <location>
        <begin position="296"/>
        <end position="306"/>
    </location>
</feature>
<feature type="compositionally biased region" description="Low complexity" evidence="1">
    <location>
        <begin position="601"/>
        <end position="619"/>
    </location>
</feature>
<reference evidence="3 4" key="1">
    <citation type="journal article" date="2018" name="Nat. Ecol. Evol.">
        <title>Genomic signatures of mitonuclear coevolution across populations of Tigriopus californicus.</title>
        <authorList>
            <person name="Barreto F.S."/>
            <person name="Watson E.T."/>
            <person name="Lima T.G."/>
            <person name="Willett C.S."/>
            <person name="Edmands S."/>
            <person name="Li W."/>
            <person name="Burton R.S."/>
        </authorList>
    </citation>
    <scope>NUCLEOTIDE SEQUENCE [LARGE SCALE GENOMIC DNA]</scope>
    <source>
        <strain evidence="3 4">San Diego</strain>
    </source>
</reference>
<feature type="compositionally biased region" description="Basic and acidic residues" evidence="1">
    <location>
        <begin position="66"/>
        <end position="76"/>
    </location>
</feature>
<feature type="region of interest" description="Disordered" evidence="1">
    <location>
        <begin position="593"/>
        <end position="661"/>
    </location>
</feature>
<feature type="region of interest" description="Disordered" evidence="1">
    <location>
        <begin position="208"/>
        <end position="248"/>
    </location>
</feature>
<dbReference type="CDD" id="cd00821">
    <property type="entry name" value="PH"/>
    <property type="match status" value="1"/>
</dbReference>
<feature type="domain" description="PH" evidence="2">
    <location>
        <begin position="381"/>
        <end position="481"/>
    </location>
</feature>
<dbReference type="AlphaFoldDB" id="A0A553P1P3"/>
<protein>
    <recommendedName>
        <fullName evidence="2">PH domain-containing protein</fullName>
    </recommendedName>
</protein>
<accession>A0A553P1P3</accession>
<feature type="region of interest" description="Disordered" evidence="1">
    <location>
        <begin position="1"/>
        <end position="92"/>
    </location>
</feature>
<dbReference type="OMA" id="VEDTHSH"/>
<dbReference type="InterPro" id="IPR001849">
    <property type="entry name" value="PH_domain"/>
</dbReference>
<evidence type="ECO:0000256" key="1">
    <source>
        <dbReference type="SAM" id="MobiDB-lite"/>
    </source>
</evidence>
<keyword evidence="4" id="KW-1185">Reference proteome</keyword>
<name>A0A553P1P3_TIGCA</name>